<keyword evidence="5" id="KW-1185">Reference proteome</keyword>
<accession>A0A8H3UD22</accession>
<reference evidence="4 5" key="1">
    <citation type="submission" date="2019-07" db="EMBL/GenBank/DDBJ databases">
        <title>Venturia inaequalis Genome Resource.</title>
        <authorList>
            <person name="Lichtner F.J."/>
        </authorList>
    </citation>
    <scope>NUCLEOTIDE SEQUENCE [LARGE SCALE GENOMIC DNA]</scope>
    <source>
        <strain evidence="4 5">DMI_063113</strain>
    </source>
</reference>
<dbReference type="InterPro" id="IPR046623">
    <property type="entry name" value="DUF6536"/>
</dbReference>
<feature type="transmembrane region" description="Helical" evidence="2">
    <location>
        <begin position="539"/>
        <end position="557"/>
    </location>
</feature>
<feature type="transmembrane region" description="Helical" evidence="2">
    <location>
        <begin position="164"/>
        <end position="189"/>
    </location>
</feature>
<dbReference type="PANTHER" id="PTHR35395:SF1">
    <property type="entry name" value="DUF6536 DOMAIN-CONTAINING PROTEIN"/>
    <property type="match status" value="1"/>
</dbReference>
<feature type="transmembrane region" description="Helical" evidence="2">
    <location>
        <begin position="116"/>
        <end position="137"/>
    </location>
</feature>
<feature type="compositionally biased region" description="Polar residues" evidence="1">
    <location>
        <begin position="66"/>
        <end position="78"/>
    </location>
</feature>
<protein>
    <recommendedName>
        <fullName evidence="3">DUF6536 domain-containing protein</fullName>
    </recommendedName>
</protein>
<dbReference type="Pfam" id="PF20163">
    <property type="entry name" value="DUF6536"/>
    <property type="match status" value="1"/>
</dbReference>
<evidence type="ECO:0000256" key="2">
    <source>
        <dbReference type="SAM" id="Phobius"/>
    </source>
</evidence>
<organism evidence="4 5">
    <name type="scientific">Venturia inaequalis</name>
    <name type="common">Apple scab fungus</name>
    <dbReference type="NCBI Taxonomy" id="5025"/>
    <lineage>
        <taxon>Eukaryota</taxon>
        <taxon>Fungi</taxon>
        <taxon>Dikarya</taxon>
        <taxon>Ascomycota</taxon>
        <taxon>Pezizomycotina</taxon>
        <taxon>Dothideomycetes</taxon>
        <taxon>Pleosporomycetidae</taxon>
        <taxon>Venturiales</taxon>
        <taxon>Venturiaceae</taxon>
        <taxon>Venturia</taxon>
    </lineage>
</organism>
<feature type="region of interest" description="Disordered" evidence="1">
    <location>
        <begin position="49"/>
        <end position="78"/>
    </location>
</feature>
<proteinExistence type="predicted"/>
<evidence type="ECO:0000313" key="5">
    <source>
        <dbReference type="Proteomes" id="UP000490939"/>
    </source>
</evidence>
<gene>
    <name evidence="4" type="ORF">EG327_011328</name>
</gene>
<comment type="caution">
    <text evidence="4">The sequence shown here is derived from an EMBL/GenBank/DDBJ whole genome shotgun (WGS) entry which is preliminary data.</text>
</comment>
<feature type="region of interest" description="Disordered" evidence="1">
    <location>
        <begin position="1"/>
        <end position="26"/>
    </location>
</feature>
<name>A0A8H3UD22_VENIN</name>
<keyword evidence="2" id="KW-0472">Membrane</keyword>
<feature type="transmembrane region" description="Helical" evidence="2">
    <location>
        <begin position="677"/>
        <end position="703"/>
    </location>
</feature>
<dbReference type="AlphaFoldDB" id="A0A8H3UD22"/>
<feature type="domain" description="DUF6536" evidence="3">
    <location>
        <begin position="115"/>
        <end position="262"/>
    </location>
</feature>
<sequence>MANSIPLKSFRNKPRSEIEESVFEPLSQRPITPEDLRLRRSFALSAAPSRSTSVGDGLGESAPLLENTQSDGNSSLNQFRSRDHFLPDDYLKPFFPQLAPGQKRSTWKRLTERKQVLLGMLVLSSAVLLANIAWVAYFAKTSNIQNGIGTIYTGTRSQVKSFNLWIHLLINVLSTILLGASNFCMQLLVAPNREEIDKAHRQTKWLDIGTQSMRNLMNVSNHRKILWFCLAISSGGLHLVYNSAVFQTLPFFQYKVVVVGNDYEINPRVWPINTTSLGADIWDYQYNNTLNYDILDTKQCINRYSNPLLGGRDVVVVTNTTHCPEANNGGTSLFEASVAGEDSINWNDAQWWMCTGSYIGLYKGLNCGPTYLTQHAADWVIFQRCAVKVDYCLSAGIHQVHNNNQMQFSVPIMITVCVLNFIKVVCVFCTFWTFRQPRATLFTVGDAVASFCATKDDTTEGLCWLPFGGSYDNDFKWPEPLYWKRWRKGNTKWHNTVSSRTYYSTISLCVAMCLLVVTMLIFALIGMRGKGLHIDPKSILDIGLGVQPSALMGGPFVRRDRSSSFAICVLFANIFQLMFSVVYLMYNRLITIYAIAQEWSHWSAAKGLEQRRGLRVSEPQPTQRSSYFISLPYRFGIPTLIASSVLHWLISQAVFVVNTNGFDTKGLPHSTGNTSRVGFSSLGIILALVLGGVMVTVLILIGFRKLPSGIEGMPLASTCSALISSACHTAPEDRNVTYGHILWGVVSEDASSRTGHCSFTTKEDVGPPKESWTYH</sequence>
<dbReference type="Proteomes" id="UP000490939">
    <property type="component" value="Unassembled WGS sequence"/>
</dbReference>
<evidence type="ECO:0000313" key="4">
    <source>
        <dbReference type="EMBL" id="KAE9967745.1"/>
    </source>
</evidence>
<dbReference type="PANTHER" id="PTHR35395">
    <property type="entry name" value="DUF6536 DOMAIN-CONTAINING PROTEIN"/>
    <property type="match status" value="1"/>
</dbReference>
<keyword evidence="2" id="KW-1133">Transmembrane helix</keyword>
<keyword evidence="2" id="KW-0812">Transmembrane</keyword>
<evidence type="ECO:0000259" key="3">
    <source>
        <dbReference type="Pfam" id="PF20163"/>
    </source>
</evidence>
<dbReference type="EMBL" id="WNWR01000883">
    <property type="protein sequence ID" value="KAE9967745.1"/>
    <property type="molecule type" value="Genomic_DNA"/>
</dbReference>
<feature type="transmembrane region" description="Helical" evidence="2">
    <location>
        <begin position="502"/>
        <end position="527"/>
    </location>
</feature>
<feature type="transmembrane region" description="Helical" evidence="2">
    <location>
        <begin position="412"/>
        <end position="434"/>
    </location>
</feature>
<feature type="transmembrane region" description="Helical" evidence="2">
    <location>
        <begin position="563"/>
        <end position="586"/>
    </location>
</feature>
<evidence type="ECO:0000256" key="1">
    <source>
        <dbReference type="SAM" id="MobiDB-lite"/>
    </source>
</evidence>
<feature type="transmembrane region" description="Helical" evidence="2">
    <location>
        <begin position="635"/>
        <end position="657"/>
    </location>
</feature>